<dbReference type="AlphaFoldDB" id="C5FG03"/>
<keyword evidence="2" id="KW-1185">Reference proteome</keyword>
<evidence type="ECO:0000313" key="2">
    <source>
        <dbReference type="Proteomes" id="UP000002035"/>
    </source>
</evidence>
<sequence>MKVDDLEDEKEKKLYKKRAKEGRMIRLPKDLMIDDDFIPVYFGRGGRGPVGGGPGQGGNCVAYPAIAKMAVYNVFGVKVCGVMINRFGKDWLDEMEDGLYIINNGLRRVEDLVKM</sequence>
<dbReference type="HOGENOM" id="CLU_2108479_0_0_1"/>
<dbReference type="VEuPathDB" id="FungiDB:MCYG_02507"/>
<accession>C5FG03</accession>
<evidence type="ECO:0000313" key="1">
    <source>
        <dbReference type="EMBL" id="EEQ29688.1"/>
    </source>
</evidence>
<proteinExistence type="predicted"/>
<dbReference type="RefSeq" id="XP_002849573.1">
    <property type="nucleotide sequence ID" value="XM_002849527.1"/>
</dbReference>
<dbReference type="Proteomes" id="UP000002035">
    <property type="component" value="Unassembled WGS sequence"/>
</dbReference>
<organism evidence="1 2">
    <name type="scientific">Arthroderma otae (strain ATCC MYA-4605 / CBS 113480)</name>
    <name type="common">Microsporum canis</name>
    <dbReference type="NCBI Taxonomy" id="554155"/>
    <lineage>
        <taxon>Eukaryota</taxon>
        <taxon>Fungi</taxon>
        <taxon>Dikarya</taxon>
        <taxon>Ascomycota</taxon>
        <taxon>Pezizomycotina</taxon>
        <taxon>Eurotiomycetes</taxon>
        <taxon>Eurotiomycetidae</taxon>
        <taxon>Onygenales</taxon>
        <taxon>Arthrodermataceae</taxon>
        <taxon>Microsporum</taxon>
    </lineage>
</organism>
<gene>
    <name evidence="1" type="ORF">MCYG_02507</name>
</gene>
<name>C5FG03_ARTOC</name>
<dbReference type="EMBL" id="DS995702">
    <property type="protein sequence ID" value="EEQ29688.1"/>
    <property type="molecule type" value="Genomic_DNA"/>
</dbReference>
<protein>
    <submittedName>
        <fullName evidence="1">Uncharacterized protein</fullName>
    </submittedName>
</protein>
<dbReference type="GeneID" id="9222543"/>
<reference evidence="2" key="1">
    <citation type="journal article" date="2012" name="MBio">
        <title>Comparative genome analysis of Trichophyton rubrum and related dermatophytes reveals candidate genes involved in infection.</title>
        <authorList>
            <person name="Martinez D.A."/>
            <person name="Oliver B.G."/>
            <person name="Graeser Y."/>
            <person name="Goldberg J.M."/>
            <person name="Li W."/>
            <person name="Martinez-Rossi N.M."/>
            <person name="Monod M."/>
            <person name="Shelest E."/>
            <person name="Barton R.C."/>
            <person name="Birch E."/>
            <person name="Brakhage A.A."/>
            <person name="Chen Z."/>
            <person name="Gurr S.J."/>
            <person name="Heiman D."/>
            <person name="Heitman J."/>
            <person name="Kosti I."/>
            <person name="Rossi A."/>
            <person name="Saif S."/>
            <person name="Samalova M."/>
            <person name="Saunders C.W."/>
            <person name="Shea T."/>
            <person name="Summerbell R.C."/>
            <person name="Xu J."/>
            <person name="Young S."/>
            <person name="Zeng Q."/>
            <person name="Birren B.W."/>
            <person name="Cuomo C.A."/>
            <person name="White T.C."/>
        </authorList>
    </citation>
    <scope>NUCLEOTIDE SEQUENCE [LARGE SCALE GENOMIC DNA]</scope>
    <source>
        <strain evidence="2">ATCC MYA-4605 / CBS 113480</strain>
    </source>
</reference>